<accession>A0A1Y5YA45</accession>
<keyword evidence="3" id="KW-1185">Reference proteome</keyword>
<evidence type="ECO:0000313" key="3">
    <source>
        <dbReference type="Proteomes" id="UP000192674"/>
    </source>
</evidence>
<proteinExistence type="predicted"/>
<evidence type="ECO:0000313" key="2">
    <source>
        <dbReference type="EMBL" id="SMD27416.1"/>
    </source>
</evidence>
<organism evidence="2 3">
    <name type="scientific">Kibdelosporangium aridum</name>
    <dbReference type="NCBI Taxonomy" id="2030"/>
    <lineage>
        <taxon>Bacteria</taxon>
        <taxon>Bacillati</taxon>
        <taxon>Actinomycetota</taxon>
        <taxon>Actinomycetes</taxon>
        <taxon>Pseudonocardiales</taxon>
        <taxon>Pseudonocardiaceae</taxon>
        <taxon>Kibdelosporangium</taxon>
    </lineage>
</organism>
<name>A0A1Y5YA45_KIBAR</name>
<evidence type="ECO:0000256" key="1">
    <source>
        <dbReference type="SAM" id="MobiDB-lite"/>
    </source>
</evidence>
<sequence>MRPTDLTGVAVCTGAVSQECLARGPATVERETRSRFRWLSGERKWSLDVSAIAPQARGNDTTRVTVPEQHGQDQIRDGMQLTAVFYGGNPVLLELSSGTVLETDQHPRRSTLTSGYLAIGLLGMGVFAVQVGWRNGRWRSSVPTSTGPVQTSQPDHSFRRRFSKNNRRLGALHMGPLSQALSGRVGTATPVHGG</sequence>
<reference evidence="2 3" key="1">
    <citation type="submission" date="2017-04" db="EMBL/GenBank/DDBJ databases">
        <authorList>
            <person name="Afonso C.L."/>
            <person name="Miller P.J."/>
            <person name="Scott M.A."/>
            <person name="Spackman E."/>
            <person name="Goraichik I."/>
            <person name="Dimitrov K.M."/>
            <person name="Suarez D.L."/>
            <person name="Swayne D.E."/>
        </authorList>
    </citation>
    <scope>NUCLEOTIDE SEQUENCE [LARGE SCALE GENOMIC DNA]</scope>
    <source>
        <strain evidence="2 3">DSM 43828</strain>
    </source>
</reference>
<protein>
    <submittedName>
        <fullName evidence="2">Uncharacterized protein</fullName>
    </submittedName>
</protein>
<gene>
    <name evidence="2" type="ORF">SAMN05661093_11023</name>
</gene>
<dbReference type="Proteomes" id="UP000192674">
    <property type="component" value="Unassembled WGS sequence"/>
</dbReference>
<feature type="compositionally biased region" description="Polar residues" evidence="1">
    <location>
        <begin position="141"/>
        <end position="155"/>
    </location>
</feature>
<dbReference type="AlphaFoldDB" id="A0A1Y5YA45"/>
<dbReference type="EMBL" id="FWXV01000024">
    <property type="protein sequence ID" value="SMD27416.1"/>
    <property type="molecule type" value="Genomic_DNA"/>
</dbReference>
<feature type="region of interest" description="Disordered" evidence="1">
    <location>
        <begin position="139"/>
        <end position="160"/>
    </location>
</feature>